<reference evidence="4" key="1">
    <citation type="journal article" date="2023" name="Commun. Biol.">
        <title>Genome analysis of Parmales, the sister group of diatoms, reveals the evolutionary specialization of diatoms from phago-mixotrophs to photoautotrophs.</title>
        <authorList>
            <person name="Ban H."/>
            <person name="Sato S."/>
            <person name="Yoshikawa S."/>
            <person name="Yamada K."/>
            <person name="Nakamura Y."/>
            <person name="Ichinomiya M."/>
            <person name="Sato N."/>
            <person name="Blanc-Mathieu R."/>
            <person name="Endo H."/>
            <person name="Kuwata A."/>
            <person name="Ogata H."/>
        </authorList>
    </citation>
    <scope>NUCLEOTIDE SEQUENCE [LARGE SCALE GENOMIC DNA]</scope>
</reference>
<protein>
    <submittedName>
        <fullName evidence="3">Uncharacterized protein</fullName>
    </submittedName>
</protein>
<evidence type="ECO:0000256" key="1">
    <source>
        <dbReference type="SAM" id="Coils"/>
    </source>
</evidence>
<organism evidence="3 4">
    <name type="scientific">Triparma laevis f. inornata</name>
    <dbReference type="NCBI Taxonomy" id="1714386"/>
    <lineage>
        <taxon>Eukaryota</taxon>
        <taxon>Sar</taxon>
        <taxon>Stramenopiles</taxon>
        <taxon>Ochrophyta</taxon>
        <taxon>Bolidophyceae</taxon>
        <taxon>Parmales</taxon>
        <taxon>Triparmaceae</taxon>
        <taxon>Triparma</taxon>
    </lineage>
</organism>
<evidence type="ECO:0000313" key="3">
    <source>
        <dbReference type="EMBL" id="GMH61619.1"/>
    </source>
</evidence>
<feature type="compositionally biased region" description="Gly residues" evidence="2">
    <location>
        <begin position="217"/>
        <end position="226"/>
    </location>
</feature>
<feature type="coiled-coil region" evidence="1">
    <location>
        <begin position="4"/>
        <end position="31"/>
    </location>
</feature>
<keyword evidence="1" id="KW-0175">Coiled coil</keyword>
<comment type="caution">
    <text evidence="3">The sequence shown here is derived from an EMBL/GenBank/DDBJ whole genome shotgun (WGS) entry which is preliminary data.</text>
</comment>
<evidence type="ECO:0000256" key="2">
    <source>
        <dbReference type="SAM" id="MobiDB-lite"/>
    </source>
</evidence>
<feature type="coiled-coil region" evidence="1">
    <location>
        <begin position="121"/>
        <end position="148"/>
    </location>
</feature>
<sequence length="359" mass="40233">MSVNEQLTSTMEQLIEKNVLLTEELDKQRSKAEQSMVTLNTVALKEKNRADDAGKDLANLRSYVSDYLSAPTEIKARTMEEEAFWENIATTSVIESSNVPLWFEPSEVPAKIVMPVFSGEADNFRAGYQRMMNENKELKEEVERLKRVVDTRRPMIQKLATAAKNKALTHKRQLMAAVRRIDYLVQERDEAVKKKKELEKYVTKLEMKTLQRKGGVREVGGGGGGERPAKWGREGGGWAGVGVEGHEQKIGIGVDKTKVAKLYAAASEICKKGTEEKLRNAGRGGGEEDMEFGGVVEGRRKMETLLESIILDEEGVEAEGVAMATARLQKEFSSYYEEEKMREDAKKVAETIVPLPLER</sequence>
<gene>
    <name evidence="3" type="ORF">TL16_g03295</name>
</gene>
<accession>A0A9W6ZWB1</accession>
<proteinExistence type="predicted"/>
<name>A0A9W6ZWB1_9STRA</name>
<dbReference type="EMBL" id="BLQM01000086">
    <property type="protein sequence ID" value="GMH61619.1"/>
    <property type="molecule type" value="Genomic_DNA"/>
</dbReference>
<feature type="region of interest" description="Disordered" evidence="2">
    <location>
        <begin position="215"/>
        <end position="235"/>
    </location>
</feature>
<evidence type="ECO:0000313" key="4">
    <source>
        <dbReference type="Proteomes" id="UP001162640"/>
    </source>
</evidence>
<dbReference type="AlphaFoldDB" id="A0A9W6ZWB1"/>
<dbReference type="Proteomes" id="UP001162640">
    <property type="component" value="Unassembled WGS sequence"/>
</dbReference>